<dbReference type="InterPro" id="IPR004358">
    <property type="entry name" value="Sig_transdc_His_kin-like_C"/>
</dbReference>
<feature type="domain" description="Response regulatory" evidence="12">
    <location>
        <begin position="779"/>
        <end position="895"/>
    </location>
</feature>
<keyword evidence="10" id="KW-0472">Membrane</keyword>
<dbReference type="SUPFAM" id="SSF55781">
    <property type="entry name" value="GAF domain-like"/>
    <property type="match status" value="1"/>
</dbReference>
<dbReference type="InterPro" id="IPR011006">
    <property type="entry name" value="CheY-like_superfamily"/>
</dbReference>
<keyword evidence="8" id="KW-0175">Coiled coil</keyword>
<dbReference type="EC" id="2.7.13.3" evidence="2"/>
<evidence type="ECO:0000256" key="2">
    <source>
        <dbReference type="ARBA" id="ARBA00012438"/>
    </source>
</evidence>
<dbReference type="Gene3D" id="3.40.50.2300">
    <property type="match status" value="3"/>
</dbReference>
<feature type="coiled-coil region" evidence="8">
    <location>
        <begin position="271"/>
        <end position="340"/>
    </location>
</feature>
<dbReference type="SMART" id="SM00388">
    <property type="entry name" value="HisKA"/>
    <property type="match status" value="1"/>
</dbReference>
<proteinExistence type="predicted"/>
<dbReference type="SMART" id="SM00448">
    <property type="entry name" value="REC"/>
    <property type="match status" value="3"/>
</dbReference>
<dbReference type="SUPFAM" id="SSF52172">
    <property type="entry name" value="CheY-like"/>
    <property type="match status" value="3"/>
</dbReference>
<dbReference type="PROSITE" id="PS50109">
    <property type="entry name" value="HIS_KIN"/>
    <property type="match status" value="1"/>
</dbReference>
<name>A0A7G9QPC9_9GAMM</name>
<keyword evidence="6" id="KW-0902">Two-component regulatory system</keyword>
<evidence type="ECO:0000256" key="8">
    <source>
        <dbReference type="SAM" id="Coils"/>
    </source>
</evidence>
<evidence type="ECO:0000256" key="3">
    <source>
        <dbReference type="ARBA" id="ARBA00022553"/>
    </source>
</evidence>
<evidence type="ECO:0000259" key="12">
    <source>
        <dbReference type="PROSITE" id="PS50110"/>
    </source>
</evidence>
<dbReference type="PANTHER" id="PTHR45339:SF1">
    <property type="entry name" value="HYBRID SIGNAL TRANSDUCTION HISTIDINE KINASE J"/>
    <property type="match status" value="1"/>
</dbReference>
<feature type="modified residue" description="4-aspartylphosphate" evidence="7">
    <location>
        <position position="974"/>
    </location>
</feature>
<evidence type="ECO:0000256" key="10">
    <source>
        <dbReference type="SAM" id="Phobius"/>
    </source>
</evidence>
<evidence type="ECO:0000313" key="14">
    <source>
        <dbReference type="Proteomes" id="UP000515977"/>
    </source>
</evidence>
<dbReference type="Pfam" id="PF00072">
    <property type="entry name" value="Response_reg"/>
    <property type="match status" value="3"/>
</dbReference>
<dbReference type="KEGG" id="tbv:H9L17_08055"/>
<feature type="transmembrane region" description="Helical" evidence="10">
    <location>
        <begin position="55"/>
        <end position="73"/>
    </location>
</feature>
<evidence type="ECO:0000256" key="9">
    <source>
        <dbReference type="SAM" id="MobiDB-lite"/>
    </source>
</evidence>
<evidence type="ECO:0000256" key="7">
    <source>
        <dbReference type="PROSITE-ProRule" id="PRU00169"/>
    </source>
</evidence>
<dbReference type="SMART" id="SM00387">
    <property type="entry name" value="HATPase_c"/>
    <property type="match status" value="1"/>
</dbReference>
<dbReference type="Gene3D" id="3.30.565.10">
    <property type="entry name" value="Histidine kinase-like ATPase, C-terminal domain"/>
    <property type="match status" value="1"/>
</dbReference>
<evidence type="ECO:0000313" key="13">
    <source>
        <dbReference type="EMBL" id="QNN45204.1"/>
    </source>
</evidence>
<keyword evidence="14" id="KW-1185">Reference proteome</keyword>
<dbReference type="RefSeq" id="WP_187568971.1">
    <property type="nucleotide sequence ID" value="NZ_CP060711.1"/>
</dbReference>
<evidence type="ECO:0000256" key="1">
    <source>
        <dbReference type="ARBA" id="ARBA00000085"/>
    </source>
</evidence>
<dbReference type="FunFam" id="3.30.565.10:FF:000010">
    <property type="entry name" value="Sensor histidine kinase RcsC"/>
    <property type="match status" value="1"/>
</dbReference>
<dbReference type="InterPro" id="IPR003594">
    <property type="entry name" value="HATPase_dom"/>
</dbReference>
<dbReference type="CDD" id="cd17546">
    <property type="entry name" value="REC_hyHK_CKI1_RcsC-like"/>
    <property type="match status" value="1"/>
</dbReference>
<dbReference type="Proteomes" id="UP000515977">
    <property type="component" value="Chromosome"/>
</dbReference>
<feature type="transmembrane region" description="Helical" evidence="10">
    <location>
        <begin position="9"/>
        <end position="25"/>
    </location>
</feature>
<feature type="domain" description="Response regulatory" evidence="12">
    <location>
        <begin position="925"/>
        <end position="1041"/>
    </location>
</feature>
<dbReference type="InterPro" id="IPR001789">
    <property type="entry name" value="Sig_transdc_resp-reg_receiver"/>
</dbReference>
<dbReference type="PROSITE" id="PS50110">
    <property type="entry name" value="RESPONSE_REGULATORY"/>
    <property type="match status" value="3"/>
</dbReference>
<dbReference type="InterPro" id="IPR005467">
    <property type="entry name" value="His_kinase_dom"/>
</dbReference>
<feature type="domain" description="Response regulatory" evidence="12">
    <location>
        <begin position="657"/>
        <end position="770"/>
    </location>
</feature>
<dbReference type="InterPro" id="IPR003661">
    <property type="entry name" value="HisK_dim/P_dom"/>
</dbReference>
<dbReference type="CDD" id="cd16922">
    <property type="entry name" value="HATPase_EvgS-ArcB-TorS-like"/>
    <property type="match status" value="1"/>
</dbReference>
<feature type="domain" description="Histidine kinase" evidence="11">
    <location>
        <begin position="371"/>
        <end position="589"/>
    </location>
</feature>
<dbReference type="PANTHER" id="PTHR45339">
    <property type="entry name" value="HYBRID SIGNAL TRANSDUCTION HISTIDINE KINASE J"/>
    <property type="match status" value="1"/>
</dbReference>
<organism evidence="13 14">
    <name type="scientific">Thermomonas brevis</name>
    <dbReference type="NCBI Taxonomy" id="215691"/>
    <lineage>
        <taxon>Bacteria</taxon>
        <taxon>Pseudomonadati</taxon>
        <taxon>Pseudomonadota</taxon>
        <taxon>Gammaproteobacteria</taxon>
        <taxon>Lysobacterales</taxon>
        <taxon>Lysobacteraceae</taxon>
        <taxon>Thermomonas</taxon>
    </lineage>
</organism>
<feature type="region of interest" description="Disordered" evidence="9">
    <location>
        <begin position="601"/>
        <end position="646"/>
    </location>
</feature>
<feature type="modified residue" description="4-aspartylphosphate" evidence="7">
    <location>
        <position position="828"/>
    </location>
</feature>
<evidence type="ECO:0000259" key="11">
    <source>
        <dbReference type="PROSITE" id="PS50109"/>
    </source>
</evidence>
<dbReference type="SUPFAM" id="SSF55874">
    <property type="entry name" value="ATPase domain of HSP90 chaperone/DNA topoisomerase II/histidine kinase"/>
    <property type="match status" value="1"/>
</dbReference>
<evidence type="ECO:0000256" key="5">
    <source>
        <dbReference type="ARBA" id="ARBA00022777"/>
    </source>
</evidence>
<dbReference type="EMBL" id="CP060711">
    <property type="protein sequence ID" value="QNN45204.1"/>
    <property type="molecule type" value="Genomic_DNA"/>
</dbReference>
<evidence type="ECO:0000256" key="6">
    <source>
        <dbReference type="ARBA" id="ARBA00023012"/>
    </source>
</evidence>
<keyword evidence="5" id="KW-0418">Kinase</keyword>
<keyword evidence="3 7" id="KW-0597">Phosphoprotein</keyword>
<reference evidence="13 14" key="1">
    <citation type="submission" date="2020-08" db="EMBL/GenBank/DDBJ databases">
        <title>Genome sequence of Thermomonas brevis KACC 16975T.</title>
        <authorList>
            <person name="Hyun D.-W."/>
            <person name="Bae J.-W."/>
        </authorList>
    </citation>
    <scope>NUCLEOTIDE SEQUENCE [LARGE SCALE GENOMIC DNA]</scope>
    <source>
        <strain evidence="13 14">KACC 16975</strain>
    </source>
</reference>
<dbReference type="AlphaFoldDB" id="A0A7G9QPC9"/>
<dbReference type="CDD" id="cd00156">
    <property type="entry name" value="REC"/>
    <property type="match status" value="2"/>
</dbReference>
<dbReference type="Gene3D" id="3.30.450.40">
    <property type="match status" value="1"/>
</dbReference>
<dbReference type="Gene3D" id="1.10.287.130">
    <property type="match status" value="1"/>
</dbReference>
<comment type="catalytic activity">
    <reaction evidence="1">
        <text>ATP + protein L-histidine = ADP + protein N-phospho-L-histidine.</text>
        <dbReference type="EC" id="2.7.13.3"/>
    </reaction>
</comment>
<dbReference type="SMART" id="SM00065">
    <property type="entry name" value="GAF"/>
    <property type="match status" value="1"/>
</dbReference>
<keyword evidence="10" id="KW-0812">Transmembrane</keyword>
<accession>A0A7G9QPC9</accession>
<sequence length="1044" mass="112942">MISQEARQQAVWIAIGLTLAFTLLLDAVTPLGYAEWCLYFVAVALTIFQARSGAPLAVAGIASILLIAGSWMSPDGIDPFMSNVNRLTGGAGCWVMAWVVRNALLAREDAREALWLEESLSEVMVALRGTQTPDALAHNALAVLGTRLDAPVGALYRSTESGLTLVGGLAMPPNQPRNLRLGDGVLTEIVRNGRAQRIAPVQASHLVLASSLGTSAPGELLLAPVTVEGEITGAFELGRMDGQSVSPRLALKLIRAAGEPIGVALRAADVRQKLVDLLEETQRQSAELQAQQEELRVANEELEEQSSSLQQSQATLEAQQAELEQTNVHLEERTHELESQRRILLAAQADLERNAQALAEASRYKSEFLANMSHELRTPLNSALILAKLLADNKPGTLTEEQVRYASAIYASNNDLLTLINDILDLSRIEAGHVELAAEPLDLQWVATRLRDTFQPLAAQKGLGLRIEGDFDATAVGDAQRLKQILKNLLANAIKFTDRGEVSLRLETRPQGRLAFVVCDTGIGIPDEQQDVIFEAFRQADGSTSRRFGGTGLGLSISRDLALRMGGVLTVRSTPGEGSCFTLEVPADMSAAAQAPAVHVPAPHHAPAPAPAPAAASTAARAHKPAKPARPAPEPREVPAMGLVPDDRSCRARPGRLVLVVEDERVFATAMVDIAHELDFDCVVAASAEEAIALAGELAPCGILLDIGLPDGSGLGVLERLKRNPATRHIPVHVVSALDRTQLALEMGAVGYLRKPATREMLSGALRELESRSRRGSQRLLIVEDDAELRASLCELLAREGLTIDAVGSADEARQALAGAPFDCVVTDLALTDGSGDALLEQIAQRHGESAPPVIVYTGRALGREQEQRLRRFSKSIIIKGARSPERLLDEVTLFLHSVEAQLPSDQQRLLAEARRRDSTLDGRRVLLVEDDVRNIFALSSVLEPMGVRLEIARNGREALESLEQQEFDLVLMDIMMPEMDGLEAMRRIRAQPRLAELPIIALTAKVMSDDRQRCFDAGANDYIAKPIEVDKLVSLCRVWCSRP</sequence>
<gene>
    <name evidence="13" type="ORF">H9L17_08055</name>
</gene>
<dbReference type="SUPFAM" id="SSF47384">
    <property type="entry name" value="Homodimeric domain of signal transducing histidine kinase"/>
    <property type="match status" value="1"/>
</dbReference>
<dbReference type="Pfam" id="PF02518">
    <property type="entry name" value="HATPase_c"/>
    <property type="match status" value="1"/>
</dbReference>
<dbReference type="InterPro" id="IPR003018">
    <property type="entry name" value="GAF"/>
</dbReference>
<dbReference type="CDD" id="cd00082">
    <property type="entry name" value="HisKA"/>
    <property type="match status" value="1"/>
</dbReference>
<dbReference type="InterPro" id="IPR036890">
    <property type="entry name" value="HATPase_C_sf"/>
</dbReference>
<dbReference type="PRINTS" id="PR00344">
    <property type="entry name" value="BCTRLSENSOR"/>
</dbReference>
<dbReference type="Pfam" id="PF00512">
    <property type="entry name" value="HisKA"/>
    <property type="match status" value="1"/>
</dbReference>
<keyword evidence="10" id="KW-1133">Transmembrane helix</keyword>
<keyword evidence="4" id="KW-0808">Transferase</keyword>
<dbReference type="GO" id="GO:0000155">
    <property type="term" value="F:phosphorelay sensor kinase activity"/>
    <property type="evidence" value="ECO:0007669"/>
    <property type="project" value="InterPro"/>
</dbReference>
<evidence type="ECO:0000256" key="4">
    <source>
        <dbReference type="ARBA" id="ARBA00022679"/>
    </source>
</evidence>
<dbReference type="InterPro" id="IPR036097">
    <property type="entry name" value="HisK_dim/P_sf"/>
</dbReference>
<feature type="modified residue" description="4-aspartylphosphate" evidence="7">
    <location>
        <position position="706"/>
    </location>
</feature>
<dbReference type="InterPro" id="IPR029016">
    <property type="entry name" value="GAF-like_dom_sf"/>
</dbReference>
<protein>
    <recommendedName>
        <fullName evidence="2">histidine kinase</fullName>
        <ecNumber evidence="2">2.7.13.3</ecNumber>
    </recommendedName>
</protein>